<reference evidence="3 4" key="1">
    <citation type="submission" date="2011-08" db="EMBL/GenBank/DDBJ databases">
        <authorList>
            <person name="Weinstock G."/>
            <person name="Sodergren E."/>
            <person name="Clifton S."/>
            <person name="Fulton L."/>
            <person name="Fulton B."/>
            <person name="Courtney L."/>
            <person name="Fronick C."/>
            <person name="Harrison M."/>
            <person name="Strong C."/>
            <person name="Farmer C."/>
            <person name="Delahaunty K."/>
            <person name="Markovic C."/>
            <person name="Hall O."/>
            <person name="Minx P."/>
            <person name="Tomlinson C."/>
            <person name="Mitreva M."/>
            <person name="Hou S."/>
            <person name="Chen J."/>
            <person name="Wollam A."/>
            <person name="Pepin K.H."/>
            <person name="Johnson M."/>
            <person name="Bhonagiri V."/>
            <person name="Zhang X."/>
            <person name="Suruliraj S."/>
            <person name="Warren W."/>
            <person name="Chinwalla A."/>
            <person name="Mardis E.R."/>
            <person name="Wilson R.K."/>
        </authorList>
    </citation>
    <scope>NUCLEOTIDE SEQUENCE [LARGE SCALE GENOMIC DNA]</scope>
    <source>
        <strain evidence="3 4">DSM 18206</strain>
    </source>
</reference>
<dbReference type="GeneID" id="78337716"/>
<proteinExistence type="predicted"/>
<dbReference type="Pfam" id="PF14062">
    <property type="entry name" value="DUF4253"/>
    <property type="match status" value="1"/>
</dbReference>
<accession>G6AZY7</accession>
<evidence type="ECO:0000259" key="2">
    <source>
        <dbReference type="Pfam" id="PF14062"/>
    </source>
</evidence>
<dbReference type="InterPro" id="IPR025349">
    <property type="entry name" value="DUF4253"/>
</dbReference>
<feature type="domain" description="DUF4253" evidence="2">
    <location>
        <begin position="246"/>
        <end position="348"/>
    </location>
</feature>
<evidence type="ECO:0000313" key="4">
    <source>
        <dbReference type="Proteomes" id="UP000004407"/>
    </source>
</evidence>
<name>G6AZY7_9BACT</name>
<dbReference type="Proteomes" id="UP000004407">
    <property type="component" value="Unassembled WGS sequence"/>
</dbReference>
<dbReference type="PATRIC" id="fig|1002367.3.peg.1780"/>
<organism evidence="3 4">
    <name type="scientific">Leyella stercorea DSM 18206</name>
    <dbReference type="NCBI Taxonomy" id="1002367"/>
    <lineage>
        <taxon>Bacteria</taxon>
        <taxon>Pseudomonadati</taxon>
        <taxon>Bacteroidota</taxon>
        <taxon>Bacteroidia</taxon>
        <taxon>Bacteroidales</taxon>
        <taxon>Prevotellaceae</taxon>
        <taxon>Leyella</taxon>
    </lineage>
</organism>
<keyword evidence="1" id="KW-0472">Membrane</keyword>
<dbReference type="EMBL" id="AFZZ01000189">
    <property type="protein sequence ID" value="EHJ38050.1"/>
    <property type="molecule type" value="Genomic_DNA"/>
</dbReference>
<sequence>MEQLLFIVLAVVIIFALLYKWKKRTEKKMGNDLNALIEANDWRGVCRILRKQLIVWGLVLVLCIGLLVARIMGGGQFYTPIIVCAFLAWRFFKLVNLYMISYKNMKVVEVESEDNIPPLPSIEWFLQGCKVTHVDVPSPEIKQLWLDAYERGKQEGFSPVLLAVDSCFFDSLDDSSEWYDETKRQEWQSKMLASNLNDGASILHERMEQVKEEYSDAEWKNDVVGTDEDIEPINDFEIEEGTDLYLVEVPVKEPWKVFAYVPFGDWNECPKAEEHMAIAKYWYEKHGACAAYISNDVVEYYLPSSVMGDTMPIAEEHLGYSADILQGNNLASLSSQLKKSTIWYFWWD</sequence>
<evidence type="ECO:0000256" key="1">
    <source>
        <dbReference type="SAM" id="Phobius"/>
    </source>
</evidence>
<feature type="transmembrane region" description="Helical" evidence="1">
    <location>
        <begin position="77"/>
        <end position="96"/>
    </location>
</feature>
<keyword evidence="1" id="KW-1133">Transmembrane helix</keyword>
<dbReference type="RefSeq" id="WP_007901502.1">
    <property type="nucleotide sequence ID" value="NZ_JH379449.1"/>
</dbReference>
<protein>
    <recommendedName>
        <fullName evidence="2">DUF4253 domain-containing protein</fullName>
    </recommendedName>
</protein>
<feature type="transmembrane region" description="Helical" evidence="1">
    <location>
        <begin position="6"/>
        <end position="21"/>
    </location>
</feature>
<evidence type="ECO:0000313" key="3">
    <source>
        <dbReference type="EMBL" id="EHJ38050.1"/>
    </source>
</evidence>
<keyword evidence="1" id="KW-0812">Transmembrane</keyword>
<gene>
    <name evidence="3" type="ORF">HMPREF0673_02204</name>
</gene>
<dbReference type="HOGENOM" id="CLU_796609_0_0_10"/>
<dbReference type="AlphaFoldDB" id="G6AZY7"/>
<comment type="caution">
    <text evidence="3">The sequence shown here is derived from an EMBL/GenBank/DDBJ whole genome shotgun (WGS) entry which is preliminary data.</text>
</comment>
<feature type="transmembrane region" description="Helical" evidence="1">
    <location>
        <begin position="53"/>
        <end position="71"/>
    </location>
</feature>